<dbReference type="GO" id="GO:0005829">
    <property type="term" value="C:cytosol"/>
    <property type="evidence" value="ECO:0007669"/>
    <property type="project" value="TreeGrafter"/>
</dbReference>
<name>A0A2P6VMA3_9CHLO</name>
<dbReference type="OrthoDB" id="73997at2759"/>
<dbReference type="PANTHER" id="PTHR14387">
    <property type="entry name" value="THADA/DEATH RECEPTOR INTERACTING PROTEIN"/>
    <property type="match status" value="1"/>
</dbReference>
<dbReference type="InterPro" id="IPR056843">
    <property type="entry name" value="THADA-like_TPR"/>
</dbReference>
<evidence type="ECO:0000313" key="6">
    <source>
        <dbReference type="EMBL" id="PSC75213.1"/>
    </source>
</evidence>
<feature type="domain" description="tRNA (32-2'-O)-methyltransferase regulator THADA-like TPR repeats region" evidence="4">
    <location>
        <begin position="635"/>
        <end position="863"/>
    </location>
</feature>
<reference evidence="6 7" key="1">
    <citation type="journal article" date="2018" name="Plant J.">
        <title>Genome sequences of Chlorella sorokiniana UTEX 1602 and Micractinium conductrix SAG 241.80: implications to maltose excretion by a green alga.</title>
        <authorList>
            <person name="Arriola M.B."/>
            <person name="Velmurugan N."/>
            <person name="Zhang Y."/>
            <person name="Plunkett M.H."/>
            <person name="Hondzo H."/>
            <person name="Barney B.M."/>
        </authorList>
    </citation>
    <scope>NUCLEOTIDE SEQUENCE [LARGE SCALE GENOMIC DNA]</scope>
    <source>
        <strain evidence="6 7">SAG 241.80</strain>
    </source>
</reference>
<evidence type="ECO:0000256" key="1">
    <source>
        <dbReference type="ARBA" id="ARBA00010409"/>
    </source>
</evidence>
<gene>
    <name evidence="6" type="ORF">C2E20_1841</name>
</gene>
<comment type="similarity">
    <text evidence="1">Belongs to the THADA family.</text>
</comment>
<evidence type="ECO:0000259" key="5">
    <source>
        <dbReference type="Pfam" id="PF25151"/>
    </source>
</evidence>
<dbReference type="InterPro" id="IPR051954">
    <property type="entry name" value="tRNA_methyltransferase_THADA"/>
</dbReference>
<dbReference type="SUPFAM" id="SSF48371">
    <property type="entry name" value="ARM repeat"/>
    <property type="match status" value="1"/>
</dbReference>
<comment type="caution">
    <text evidence="6">The sequence shown here is derived from an EMBL/GenBank/DDBJ whole genome shotgun (WGS) entry which is preliminary data.</text>
</comment>
<proteinExistence type="inferred from homology"/>
<dbReference type="GO" id="GO:0030488">
    <property type="term" value="P:tRNA methylation"/>
    <property type="evidence" value="ECO:0007669"/>
    <property type="project" value="TreeGrafter"/>
</dbReference>
<evidence type="ECO:0000313" key="7">
    <source>
        <dbReference type="Proteomes" id="UP000239649"/>
    </source>
</evidence>
<dbReference type="Proteomes" id="UP000239649">
    <property type="component" value="Unassembled WGS sequence"/>
</dbReference>
<dbReference type="Pfam" id="PF25151">
    <property type="entry name" value="TPR_Trm732_C"/>
    <property type="match status" value="1"/>
</dbReference>
<organism evidence="6 7">
    <name type="scientific">Micractinium conductrix</name>
    <dbReference type="NCBI Taxonomy" id="554055"/>
    <lineage>
        <taxon>Eukaryota</taxon>
        <taxon>Viridiplantae</taxon>
        <taxon>Chlorophyta</taxon>
        <taxon>core chlorophytes</taxon>
        <taxon>Trebouxiophyceae</taxon>
        <taxon>Chlorellales</taxon>
        <taxon>Chlorellaceae</taxon>
        <taxon>Chlorella clade</taxon>
        <taxon>Micractinium</taxon>
    </lineage>
</organism>
<keyword evidence="2" id="KW-0819">tRNA processing</keyword>
<dbReference type="InterPro" id="IPR019442">
    <property type="entry name" value="THADA/TRM732_DUF2428"/>
</dbReference>
<evidence type="ECO:0000256" key="2">
    <source>
        <dbReference type="ARBA" id="ARBA00022694"/>
    </source>
</evidence>
<protein>
    <submittedName>
        <fullName evidence="6">Thyroid adenoma-associated-like protein</fullName>
    </submittedName>
</protein>
<sequence length="2189" mass="226826">MKPLCRHAVEWGTEAAAQQQQDGGGGGDAALLRGQALLARLLLLPNSRPLHKQLLASLRPLLELQQHLVEAGQLGEGETFAGIAAAALAQHAAQLLAAGTGAGAGGVNSTTGSTEVLHLGSALAALLAKGTCKLALAQCAAPAVAALAAGIRAVLEHAVSGTAAAAAGAAGAVAAAVPAASAAAAAEADGMAHVTTATMEGLQDCISALYFMLSHFGSALLDTEPEAGAAAVVAAGEALLVALQGQVLVREALSSAAVALYAAAVLPAADPAAVARCLAQGLVLPPPAVQGEQQGEQLRREEGEEWQDQELTLLLPGQAAMARAAADAAAEVPLGWFGAALRQRGSCLAAELRRLAPLNRACAIKGLLTAVPAEVACAPLRAVGVGYPEPRRWLLLVDGALPAISAAIQSTTDEHFRFHAFSTLYVCLERIRHHQQQAAWEGSAGGAEEVEEQAVGEDGAGGAKQQARYNGVTAVAPLLDGQRQQQLLQLLWQGFEAPLSQTLHRVHAGFECLLDVLQLQQQQQEAPSGGGGGSSDRALLAIAADLLALDSRRKGRYAPLTALVPRVGANALLALQPGLPAACMAAMEQHIISSAVAGTLLALVAQLQREATVGRSVQSATAAAGGAPGGDCRRWWLPQLATALRCGSEQRRDNLAVHLLPALLSLDPPALGLLLRALLGGAAGGGGSGGAVGGQGAAAASLAVLKAARKQHLLTELHEVEGVAGLDAAAVRCALLAAVRSGSEGLRIDALTMVCCNPRTAAPPTTLELDVVAEAVRLSLRCCNRSLKHKMLSPLQRLLMRMRGSVAALLSKARPGDAMPAAVAEQQRWLHWFARTLAHSLYPGATHERSFMALELLNLYLEAFGDLSNAELSPPTGGPGMAVLLPGQFDPFGPAFCTEGTVQLLLATALDNWERLREASAAVLLRLPTPLPGLGSPAALQPLLARALRLLACPRGREADAGAQLLLLLLRKYGGAGARAGSSGGCCWQLDVAAGTVAAAPPAAEEPDPQAAALWRLLASACDLLQQRLRLADQDMLEACRGGLVQGVLLALRYAVPKIPWRRLAEVQAAAEAAGEALPGGRDWRTLVCRLLDMTYAASELTLPVLSKPQDQNTDAADVDADDVDLSADVEADGTGDALGPRAQVIITGCWQSDKECGMLLGALARALPLEGATALLSTEQLSRMAAHFTHQLCVLRHNGVIDKTQQGFTALCERLLQAGEPAQRALPQRCLAQLLAFARRPGQGRSDIVRRSAGLPFAVNAIFYSEPETSRKPLLQRGMAELLTTAGAAGEESWPRVHALNCLRAAFQDANLAVDTSVYLAPGLQAAILGMAAPQWEVRNAASLAYTALLVRMLGFRNHAGKGTAAKRAPTAADFFARHPQLHPFLLQQLTAATDNLCSGGGGGGGAAEMHPSLFPVLVLLSRLRPSRHSKLSGSSGSSGLAEQRLSPAPFAPLLQRCAAASAAAVRQLAAGALPPLLPADQQPAAAAALAAAVRDAVAAAAARAPGREQARPSFNTLHGQLLQLAALLESEYVRTAAAAAALVPSVQQHDEAAAAVAAAAAWLEVVGEHCWRAVESTVATEAPRDYRSPMLSFALKHATQLYFTLLLRQVSAANSAGSGDGRLLQRLQTALGSRAYEVRGAALKVLLQQVQRQAGGQLLGMHQANELRGLLLQHLPGERHHKAQRRTLHLLALLPAAAAEPGAGTAEFAALLQHAALAADGRVRQHAVSCLGPLLRQQLASGWGAAAAAAAQQLLQAVDDCSEPWQLPGLRFAAAHALAASGLLLLDPQQAELLDPQQAESAAEVAAAAWASQLTLLEDDEEEVRGAAAAAAAAALATFGTGHGAAAEAAAEPAAPSEEHVLRRLLPALAARFGPHPAFLALLCRLCCPDAAAAAAAAAQPAPEPAAGSAVAAAMAAAAAAGLAVDAKIFDREPDNMHEEPVLIAQLAARQLAAVLPHVGAGGAAEAVQGWAAGALRQLDQLAHPFTMRAALVQVAVALALLCAASPAAASGYYYGGSRRLASVSGGYYYSARRLSSTEGAVMPSMLGGGARRLFGAWEPLSVPLPARLATPGRALAGYYSYGATRRLSSVPSYYYAGGEHRRSLMSMGTVGRQLTSYYYGGEHRRSLMSMGTVGRQLTSYYYGGEHRRSLMSVGTVGRQLTSYGYYGRRLSSSGRGLTSYYYGSRR</sequence>
<keyword evidence="7" id="KW-1185">Reference proteome</keyword>
<dbReference type="InterPro" id="IPR056842">
    <property type="entry name" value="THADA-like_TPR_C"/>
</dbReference>
<feature type="domain" description="tRNA (32-2'-O)-methyltransferase regulator THADA-like C-terminal TPR repeats region" evidence="5">
    <location>
        <begin position="1340"/>
        <end position="1528"/>
    </location>
</feature>
<dbReference type="InterPro" id="IPR016024">
    <property type="entry name" value="ARM-type_fold"/>
</dbReference>
<evidence type="ECO:0000259" key="3">
    <source>
        <dbReference type="Pfam" id="PF10350"/>
    </source>
</evidence>
<dbReference type="STRING" id="554055.A0A2P6VMA3"/>
<dbReference type="EMBL" id="LHPF02000003">
    <property type="protein sequence ID" value="PSC75213.1"/>
    <property type="molecule type" value="Genomic_DNA"/>
</dbReference>
<dbReference type="PANTHER" id="PTHR14387:SF0">
    <property type="entry name" value="DUF2428 DOMAIN-CONTAINING PROTEIN"/>
    <property type="match status" value="1"/>
</dbReference>
<feature type="domain" description="DUF2428" evidence="3">
    <location>
        <begin position="1087"/>
        <end position="1338"/>
    </location>
</feature>
<dbReference type="Pfam" id="PF10350">
    <property type="entry name" value="DUF2428"/>
    <property type="match status" value="1"/>
</dbReference>
<evidence type="ECO:0000259" key="4">
    <source>
        <dbReference type="Pfam" id="PF25150"/>
    </source>
</evidence>
<accession>A0A2P6VMA3</accession>
<dbReference type="Pfam" id="PF25150">
    <property type="entry name" value="TPR_Trm732"/>
    <property type="match status" value="1"/>
</dbReference>